<dbReference type="InterPro" id="IPR036412">
    <property type="entry name" value="HAD-like_sf"/>
</dbReference>
<dbReference type="Gene3D" id="3.30.1240.10">
    <property type="match status" value="1"/>
</dbReference>
<name>A0ABY8VQQ7_9CORY</name>
<dbReference type="EC" id="3.1.3.-" evidence="1"/>
<dbReference type="InterPro" id="IPR023214">
    <property type="entry name" value="HAD_sf"/>
</dbReference>
<dbReference type="Pfam" id="PF08282">
    <property type="entry name" value="Hydrolase_3"/>
    <property type="match status" value="1"/>
</dbReference>
<dbReference type="SUPFAM" id="SSF56784">
    <property type="entry name" value="HAD-like"/>
    <property type="match status" value="1"/>
</dbReference>
<dbReference type="GO" id="GO:0016787">
    <property type="term" value="F:hydrolase activity"/>
    <property type="evidence" value="ECO:0007669"/>
    <property type="project" value="UniProtKB-KW"/>
</dbReference>
<evidence type="ECO:0000313" key="2">
    <source>
        <dbReference type="Proteomes" id="UP001238805"/>
    </source>
</evidence>
<accession>A0ABY8VQQ7</accession>
<reference evidence="1 2" key="1">
    <citation type="submission" date="2023-05" db="EMBL/GenBank/DDBJ databases">
        <title>Corynebacterium suedekumii sp. nov. and Corynebacterium breve sp. nov. isolated from raw cow's milk.</title>
        <authorList>
            <person name="Baer M.K."/>
            <person name="Mehl L."/>
            <person name="Hellmuth R."/>
            <person name="Marke G."/>
            <person name="Lipski A."/>
        </authorList>
    </citation>
    <scope>NUCLEOTIDE SEQUENCE [LARGE SCALE GENOMIC DNA]</scope>
    <source>
        <strain evidence="1 2">LM112</strain>
    </source>
</reference>
<evidence type="ECO:0000313" key="1">
    <source>
        <dbReference type="EMBL" id="WIM71407.1"/>
    </source>
</evidence>
<protein>
    <submittedName>
        <fullName evidence="1">HAD family hydrolase</fullName>
        <ecNumber evidence="1">3.1.3.-</ecNumber>
    </submittedName>
</protein>
<sequence>MKIVAFDIDGTVLFEDGIAPDVVAAIRDWQATGHLAVAATGKSRSALDHALRPYDLRFDYDVIYTGAVLADAYGDTLSAATLPVDLVRRIITELLDVPGIVVFATMLGERDALFSDLPHGAADTTIIRDFVHMDINDITDDHQFVGIPLWVLDGARSQHALVARLAEDFPEVDVMPNQMFIDLLPKGVSKGAGLGQLLSHLGMERTEVTLHTFGDSWNDLSMHAIADRSYAFPWPPDEVMDAADEVIESVAPVLRRLA</sequence>
<keyword evidence="2" id="KW-1185">Reference proteome</keyword>
<dbReference type="Gene3D" id="3.40.50.1000">
    <property type="entry name" value="HAD superfamily/HAD-like"/>
    <property type="match status" value="1"/>
</dbReference>
<dbReference type="PANTHER" id="PTHR10000:SF8">
    <property type="entry name" value="HAD SUPERFAMILY HYDROLASE-LIKE, TYPE 3"/>
    <property type="match status" value="1"/>
</dbReference>
<gene>
    <name evidence="1" type="ORF">QP029_06435</name>
</gene>
<dbReference type="RefSeq" id="WP_284875978.1">
    <property type="nucleotide sequence ID" value="NZ_CP126970.1"/>
</dbReference>
<dbReference type="PANTHER" id="PTHR10000">
    <property type="entry name" value="PHOSPHOSERINE PHOSPHATASE"/>
    <property type="match status" value="1"/>
</dbReference>
<dbReference type="EMBL" id="CP126970">
    <property type="protein sequence ID" value="WIM71407.1"/>
    <property type="molecule type" value="Genomic_DNA"/>
</dbReference>
<dbReference type="Proteomes" id="UP001238805">
    <property type="component" value="Chromosome"/>
</dbReference>
<keyword evidence="1" id="KW-0378">Hydrolase</keyword>
<organism evidence="1 2">
    <name type="scientific">Corynebacterium suedekumii</name>
    <dbReference type="NCBI Taxonomy" id="3049801"/>
    <lineage>
        <taxon>Bacteria</taxon>
        <taxon>Bacillati</taxon>
        <taxon>Actinomycetota</taxon>
        <taxon>Actinomycetes</taxon>
        <taxon>Mycobacteriales</taxon>
        <taxon>Corynebacteriaceae</taxon>
        <taxon>Corynebacterium</taxon>
    </lineage>
</organism>
<proteinExistence type="predicted"/>